<dbReference type="OrthoDB" id="9810445at2"/>
<evidence type="ECO:0000256" key="6">
    <source>
        <dbReference type="ARBA" id="ARBA00022833"/>
    </source>
</evidence>
<sequence length="244" mass="28301">MRILQLISISLLTMFILMKLNVININLKYNILHYLLNASLLLTFFSIIFPLVSYIKLKRMDVNKTQFLNDILGEIDPNQNVEIFITDKFMKNNAAVLYRRNQPVIVCGDGLVNSFSREQLKFLIAHEYYHIKKNHMLKNILSFIFVLAGVPILLLTISPYLISLTSLFTTLIISFILYVSSFILHFVFSQRRELSADRFASSFVGKKCAKETLSILQKQKLVPEKSYNLFETHPSIKKRIENIS</sequence>
<keyword evidence="1" id="KW-1003">Cell membrane</keyword>
<gene>
    <name evidence="13" type="ORF">FKZ59_14160</name>
</gene>
<evidence type="ECO:0000313" key="14">
    <source>
        <dbReference type="Proteomes" id="UP000315753"/>
    </source>
</evidence>
<evidence type="ECO:0000256" key="8">
    <source>
        <dbReference type="ARBA" id="ARBA00023049"/>
    </source>
</evidence>
<feature type="transmembrane region" description="Helical" evidence="11">
    <location>
        <begin position="140"/>
        <end position="162"/>
    </location>
</feature>
<dbReference type="RefSeq" id="WP_141603381.1">
    <property type="nucleotide sequence ID" value="NZ_VIGD01000046.1"/>
</dbReference>
<evidence type="ECO:0000256" key="1">
    <source>
        <dbReference type="ARBA" id="ARBA00022475"/>
    </source>
</evidence>
<evidence type="ECO:0000256" key="4">
    <source>
        <dbReference type="ARBA" id="ARBA00022723"/>
    </source>
</evidence>
<feature type="transmembrane region" description="Helical" evidence="11">
    <location>
        <begin position="7"/>
        <end position="25"/>
    </location>
</feature>
<keyword evidence="14" id="KW-1185">Reference proteome</keyword>
<keyword evidence="9 11" id="KW-0472">Membrane</keyword>
<evidence type="ECO:0000256" key="2">
    <source>
        <dbReference type="ARBA" id="ARBA00022670"/>
    </source>
</evidence>
<comment type="similarity">
    <text evidence="10">Belongs to the peptidase M48 family.</text>
</comment>
<evidence type="ECO:0000256" key="3">
    <source>
        <dbReference type="ARBA" id="ARBA00022692"/>
    </source>
</evidence>
<evidence type="ECO:0000259" key="12">
    <source>
        <dbReference type="Pfam" id="PF01435"/>
    </source>
</evidence>
<comment type="cofactor">
    <cofactor evidence="10">
        <name>Zn(2+)</name>
        <dbReference type="ChEBI" id="CHEBI:29105"/>
    </cofactor>
    <text evidence="10">Binds 1 zinc ion per subunit.</text>
</comment>
<dbReference type="PANTHER" id="PTHR43221">
    <property type="entry name" value="PROTEASE HTPX"/>
    <property type="match status" value="1"/>
</dbReference>
<evidence type="ECO:0000256" key="7">
    <source>
        <dbReference type="ARBA" id="ARBA00022989"/>
    </source>
</evidence>
<dbReference type="GO" id="GO:0006508">
    <property type="term" value="P:proteolysis"/>
    <property type="evidence" value="ECO:0007669"/>
    <property type="project" value="UniProtKB-KW"/>
</dbReference>
<dbReference type="Proteomes" id="UP000315753">
    <property type="component" value="Unassembled WGS sequence"/>
</dbReference>
<feature type="transmembrane region" description="Helical" evidence="11">
    <location>
        <begin position="168"/>
        <end position="188"/>
    </location>
</feature>
<evidence type="ECO:0000256" key="11">
    <source>
        <dbReference type="SAM" id="Phobius"/>
    </source>
</evidence>
<comment type="caution">
    <text evidence="13">The sequence shown here is derived from an EMBL/GenBank/DDBJ whole genome shotgun (WGS) entry which is preliminary data.</text>
</comment>
<dbReference type="InterPro" id="IPR001915">
    <property type="entry name" value="Peptidase_M48"/>
</dbReference>
<evidence type="ECO:0000256" key="9">
    <source>
        <dbReference type="ARBA" id="ARBA00023136"/>
    </source>
</evidence>
<evidence type="ECO:0000313" key="13">
    <source>
        <dbReference type="EMBL" id="TQE88077.1"/>
    </source>
</evidence>
<feature type="transmembrane region" description="Helical" evidence="11">
    <location>
        <begin position="31"/>
        <end position="55"/>
    </location>
</feature>
<dbReference type="GO" id="GO:0004222">
    <property type="term" value="F:metalloendopeptidase activity"/>
    <property type="evidence" value="ECO:0007669"/>
    <property type="project" value="InterPro"/>
</dbReference>
<dbReference type="GO" id="GO:0046872">
    <property type="term" value="F:metal ion binding"/>
    <property type="evidence" value="ECO:0007669"/>
    <property type="project" value="UniProtKB-KW"/>
</dbReference>
<evidence type="ECO:0000256" key="5">
    <source>
        <dbReference type="ARBA" id="ARBA00022801"/>
    </source>
</evidence>
<keyword evidence="4" id="KW-0479">Metal-binding</keyword>
<keyword evidence="8 10" id="KW-0482">Metalloprotease</keyword>
<evidence type="ECO:0000256" key="10">
    <source>
        <dbReference type="RuleBase" id="RU003983"/>
    </source>
</evidence>
<dbReference type="PANTHER" id="PTHR43221:SF2">
    <property type="entry name" value="PROTEASE HTPX HOMOLOG"/>
    <property type="match status" value="1"/>
</dbReference>
<reference evidence="13 14" key="1">
    <citation type="submission" date="2019-06" db="EMBL/GenBank/DDBJ databases">
        <title>Genome sequence of Ureibacillus terrenus.</title>
        <authorList>
            <person name="Maclea K.S."/>
            <person name="Simoes M."/>
        </authorList>
    </citation>
    <scope>NUCLEOTIDE SEQUENCE [LARGE SCALE GENOMIC DNA]</scope>
    <source>
        <strain evidence="13 14">ATCC BAA-384</strain>
    </source>
</reference>
<dbReference type="EMBL" id="VIGD01000046">
    <property type="protein sequence ID" value="TQE88077.1"/>
    <property type="molecule type" value="Genomic_DNA"/>
</dbReference>
<dbReference type="Gene3D" id="3.30.2010.10">
    <property type="entry name" value="Metalloproteases ('zincins'), catalytic domain"/>
    <property type="match status" value="1"/>
</dbReference>
<name>A0A540UUJ2_9BACL</name>
<organism evidence="13 14">
    <name type="scientific">Ureibacillus terrenus</name>
    <dbReference type="NCBI Taxonomy" id="118246"/>
    <lineage>
        <taxon>Bacteria</taxon>
        <taxon>Bacillati</taxon>
        <taxon>Bacillota</taxon>
        <taxon>Bacilli</taxon>
        <taxon>Bacillales</taxon>
        <taxon>Caryophanaceae</taxon>
        <taxon>Ureibacillus</taxon>
    </lineage>
</organism>
<dbReference type="InterPro" id="IPR050083">
    <property type="entry name" value="HtpX_protease"/>
</dbReference>
<keyword evidence="2 10" id="KW-0645">Protease</keyword>
<protein>
    <submittedName>
        <fullName evidence="13">M48 family metalloprotease</fullName>
    </submittedName>
</protein>
<keyword evidence="6 10" id="KW-0862">Zinc</keyword>
<accession>A0A540UUJ2</accession>
<keyword evidence="5 10" id="KW-0378">Hydrolase</keyword>
<keyword evidence="3 11" id="KW-0812">Transmembrane</keyword>
<feature type="domain" description="Peptidase M48" evidence="12">
    <location>
        <begin position="100"/>
        <end position="243"/>
    </location>
</feature>
<dbReference type="Pfam" id="PF01435">
    <property type="entry name" value="Peptidase_M48"/>
    <property type="match status" value="1"/>
</dbReference>
<dbReference type="AlphaFoldDB" id="A0A540UUJ2"/>
<proteinExistence type="inferred from homology"/>
<keyword evidence="7 11" id="KW-1133">Transmembrane helix</keyword>